<organism evidence="2 3">
    <name type="scientific">Hydrogenophaga intermedia</name>
    <dbReference type="NCBI Taxonomy" id="65786"/>
    <lineage>
        <taxon>Bacteria</taxon>
        <taxon>Pseudomonadati</taxon>
        <taxon>Pseudomonadota</taxon>
        <taxon>Betaproteobacteria</taxon>
        <taxon>Burkholderiales</taxon>
        <taxon>Comamonadaceae</taxon>
        <taxon>Hydrogenophaga</taxon>
    </lineage>
</organism>
<feature type="transmembrane region" description="Helical" evidence="1">
    <location>
        <begin position="33"/>
        <end position="51"/>
    </location>
</feature>
<dbReference type="Proteomes" id="UP000028878">
    <property type="component" value="Unassembled WGS sequence"/>
</dbReference>
<reference evidence="3" key="2">
    <citation type="submission" date="2014-11" db="EMBL/GenBank/DDBJ databases">
        <title>Draft genome sequence of Hydrogenophaga intermedia S1.</title>
        <authorList>
            <person name="Gan H.M."/>
            <person name="Chew T.H."/>
            <person name="Stolz A."/>
        </authorList>
    </citation>
    <scope>NUCLEOTIDE SEQUENCE [LARGE SCALE GENOMIC DNA]</scope>
    <source>
        <strain evidence="3">S1</strain>
    </source>
</reference>
<sequence>MPNPFKSLSLALFAGVLLCLAFAVAAWRTGRLAWWGAEGLAMGALAAGLWLRRRPRRLEADPERWASF</sequence>
<accession>A0A1L1PIK7</accession>
<keyword evidence="1" id="KW-1133">Transmembrane helix</keyword>
<dbReference type="EMBL" id="CCAE010000038">
    <property type="protein sequence ID" value="CDN89240.1"/>
    <property type="molecule type" value="Genomic_DNA"/>
</dbReference>
<reference evidence="3" key="1">
    <citation type="submission" date="2014-02" db="EMBL/GenBank/DDBJ databases">
        <authorList>
            <person name="Gan H."/>
        </authorList>
    </citation>
    <scope>NUCLEOTIDE SEQUENCE [LARGE SCALE GENOMIC DNA]</scope>
    <source>
        <strain evidence="3">S1</strain>
    </source>
</reference>
<proteinExistence type="predicted"/>
<name>A0A1L1PIK7_HYDIT</name>
<protein>
    <submittedName>
        <fullName evidence="2">Uncharacterized protein</fullName>
    </submittedName>
</protein>
<evidence type="ECO:0000313" key="2">
    <source>
        <dbReference type="EMBL" id="CDN89240.1"/>
    </source>
</evidence>
<evidence type="ECO:0000313" key="3">
    <source>
        <dbReference type="Proteomes" id="UP000028878"/>
    </source>
</evidence>
<keyword evidence="1" id="KW-0472">Membrane</keyword>
<keyword evidence="3" id="KW-1185">Reference proteome</keyword>
<evidence type="ECO:0000256" key="1">
    <source>
        <dbReference type="SAM" id="Phobius"/>
    </source>
</evidence>
<dbReference type="RefSeq" id="WP_009517435.1">
    <property type="nucleotide sequence ID" value="NZ_CCAE010000038.1"/>
</dbReference>
<gene>
    <name evidence="2" type="ORF">BN948_03677</name>
</gene>
<dbReference type="AlphaFoldDB" id="A0A1L1PIK7"/>
<keyword evidence="1" id="KW-0812">Transmembrane</keyword>